<dbReference type="EMBL" id="QXBN01000031">
    <property type="protein sequence ID" value="RIT29518.1"/>
    <property type="molecule type" value="Genomic_DNA"/>
</dbReference>
<dbReference type="PROSITE" id="PS51192">
    <property type="entry name" value="HELICASE_ATP_BIND_1"/>
    <property type="match status" value="1"/>
</dbReference>
<dbReference type="InterPro" id="IPR027417">
    <property type="entry name" value="P-loop_NTPase"/>
</dbReference>
<dbReference type="PROSITE" id="PS51194">
    <property type="entry name" value="HELICASE_CTER"/>
    <property type="match status" value="1"/>
</dbReference>
<evidence type="ECO:0000259" key="5">
    <source>
        <dbReference type="PROSITE" id="PS51192"/>
    </source>
</evidence>
<dbReference type="GO" id="GO:0004386">
    <property type="term" value="F:helicase activity"/>
    <property type="evidence" value="ECO:0007669"/>
    <property type="project" value="UniProtKB-KW"/>
</dbReference>
<dbReference type="InterPro" id="IPR002464">
    <property type="entry name" value="DNA/RNA_helicase_DEAH_CS"/>
</dbReference>
<dbReference type="InterPro" id="IPR050474">
    <property type="entry name" value="Hel308_SKI2-like"/>
</dbReference>
<dbReference type="GO" id="GO:0005524">
    <property type="term" value="F:ATP binding"/>
    <property type="evidence" value="ECO:0007669"/>
    <property type="project" value="UniProtKB-KW"/>
</dbReference>
<keyword evidence="4" id="KW-0067">ATP-binding</keyword>
<reference evidence="7 8" key="1">
    <citation type="submission" date="2018-08" db="EMBL/GenBank/DDBJ databases">
        <title>Linezolid Resistance in Mycobacterium abscessus: MIC Distribution and Comprehensive Investigation of Resistance Mechanisms.</title>
        <authorList>
            <person name="Ye M."/>
            <person name="Xu L."/>
            <person name="Zou Y."/>
            <person name="Li B."/>
            <person name="Guo Q."/>
            <person name="Zhang Y."/>
            <person name="Zhan M."/>
            <person name="Xu B."/>
            <person name="Yu F."/>
            <person name="Zhang Z."/>
            <person name="Chu H."/>
        </authorList>
    </citation>
    <scope>NUCLEOTIDE SEQUENCE [LARGE SCALE GENOMIC DNA]</scope>
    <source>
        <strain evidence="7 8">G143</strain>
    </source>
</reference>
<dbReference type="RefSeq" id="WP_100472469.1">
    <property type="nucleotide sequence ID" value="NZ_CP029076.1"/>
</dbReference>
<evidence type="ECO:0000256" key="1">
    <source>
        <dbReference type="ARBA" id="ARBA00022741"/>
    </source>
</evidence>
<gene>
    <name evidence="7" type="ORF">D2E76_25055</name>
</gene>
<comment type="caution">
    <text evidence="7">The sequence shown here is derived from an EMBL/GenBank/DDBJ whole genome shotgun (WGS) entry which is preliminary data.</text>
</comment>
<evidence type="ECO:0000256" key="3">
    <source>
        <dbReference type="ARBA" id="ARBA00022806"/>
    </source>
</evidence>
<name>A0ABD7HHD1_9MYCO</name>
<evidence type="ECO:0000313" key="8">
    <source>
        <dbReference type="Proteomes" id="UP000284557"/>
    </source>
</evidence>
<evidence type="ECO:0000256" key="4">
    <source>
        <dbReference type="ARBA" id="ARBA00022840"/>
    </source>
</evidence>
<dbReference type="SMART" id="SM00490">
    <property type="entry name" value="HELICc"/>
    <property type="match status" value="1"/>
</dbReference>
<dbReference type="InterPro" id="IPR001650">
    <property type="entry name" value="Helicase_C-like"/>
</dbReference>
<dbReference type="InterPro" id="IPR014001">
    <property type="entry name" value="Helicase_ATP-bd"/>
</dbReference>
<dbReference type="SMART" id="SM00487">
    <property type="entry name" value="DEXDc"/>
    <property type="match status" value="1"/>
</dbReference>
<evidence type="ECO:0008006" key="9">
    <source>
        <dbReference type="Google" id="ProtNLM"/>
    </source>
</evidence>
<sequence>MTTFEQMLTSQGVERTVEEARSVYLLTKVAKETSAGYATANEHGLLASAVESLALATPEESVREGLFQRAFILRRDAELTSDLDGLLAAAALAADGVLASRSAEVLMLLRNYSIPDFEALVAKNATFSERLLVRTIRAFVLLVRRSNGWADLRSAAEEIVKLRDEHMQASASAVAAEAATATSDVVRLISGFNLAKVVDLAATFTASGQPANVQVQFDRHAGNRDELSKYGPDAIFGILGDLIQAASGHMIRTSIWTGTSRLGKSLRDFVSSLASPDRSDPLLELWPSQRKAIDSHLLDPARRAVVVEMPTSAGKTLIAEFSVIQAHALNPESTAIYVVPTRALVNQITQRLRKDFGPLNLVVESAIPVFELDPTEDALLLQSDVQILVCTPEKLDLLIKSGHPTVAQVSLVVIDEAHNIADGLRGARLELLLGMLKRERPEVRFLLLTPFVPNATQLASWLGDGAESTIAVNWQPSERVAVTAHWVKPRRQPYRLTLTTVASAGNVDVESGLTVSVGRESEVKVTSKAATTVELARSLSVRGGVLVLARGKGTSEARAGEIAVTRSDIEQRPPLLQAAIRFAEDEVGVDGLLPGLLSRGVAYHHAGVSHDLRYIIEQLIDDGHVDVVVGTTTLSQGMNFPISSVIVETLSKTQGFGRPWKALTYSEFWNIAGRAGRAMRDPLGLVAFPSVNKSDRTDVAEFLRGEATAVSSALLEAAATIGDTAAEFNLAFTRQNPDLAVLLQYLTHVTRLSGAEQTAIELEDILRSSLVYHQARDQSAELSRSLVSIARRYVTSLEGDDRGFLALVDGTGFSLASARLVFGQSANEYPEFRTPDFWTPDNLFDRESDALTNVVELLSGVPELALGLTDTSATFDAATVAGITRDWVSGSDIGEIADRWFDSGESDHAERLRNASSYIYGKLVGQIPWGIGAMQKILLPELTPDSAAGHIPSFVFYGVSSWEAVLMRMGGVPRSLAQSIGDLWGTDRGAPESFSQLREWISQLSPDEWRASADHAAQLSGDEAALIWRTLAGIAESES</sequence>
<dbReference type="CDD" id="cd17921">
    <property type="entry name" value="DEXHc_Ski2"/>
    <property type="match status" value="1"/>
</dbReference>
<proteinExistence type="predicted"/>
<protein>
    <recommendedName>
        <fullName evidence="9">DEAD/DEAH box helicase</fullName>
    </recommendedName>
</protein>
<keyword evidence="2" id="KW-0378">Hydrolase</keyword>
<accession>A0ABD7HHD1</accession>
<dbReference type="InterPro" id="IPR011545">
    <property type="entry name" value="DEAD/DEAH_box_helicase_dom"/>
</dbReference>
<evidence type="ECO:0000256" key="2">
    <source>
        <dbReference type="ARBA" id="ARBA00022801"/>
    </source>
</evidence>
<organism evidence="7 8">
    <name type="scientific">Mycobacteroides abscessus</name>
    <dbReference type="NCBI Taxonomy" id="36809"/>
    <lineage>
        <taxon>Bacteria</taxon>
        <taxon>Bacillati</taxon>
        <taxon>Actinomycetota</taxon>
        <taxon>Actinomycetes</taxon>
        <taxon>Mycobacteriales</taxon>
        <taxon>Mycobacteriaceae</taxon>
        <taxon>Mycobacteroides</taxon>
    </lineage>
</organism>
<dbReference type="PANTHER" id="PTHR47961">
    <property type="entry name" value="DNA POLYMERASE THETA, PUTATIVE (AFU_ORTHOLOGUE AFUA_1G05260)-RELATED"/>
    <property type="match status" value="1"/>
</dbReference>
<keyword evidence="1" id="KW-0547">Nucleotide-binding</keyword>
<dbReference type="PANTHER" id="PTHR47961:SF10">
    <property type="entry name" value="ATP-DEPENDENT DNA HELICASE HEL308"/>
    <property type="match status" value="1"/>
</dbReference>
<dbReference type="PROSITE" id="PS00690">
    <property type="entry name" value="DEAH_ATP_HELICASE"/>
    <property type="match status" value="1"/>
</dbReference>
<dbReference type="AlphaFoldDB" id="A0ABD7HHD1"/>
<feature type="domain" description="Helicase C-terminal" evidence="6">
    <location>
        <begin position="568"/>
        <end position="718"/>
    </location>
</feature>
<dbReference type="SUPFAM" id="SSF52540">
    <property type="entry name" value="P-loop containing nucleoside triphosphate hydrolases"/>
    <property type="match status" value="1"/>
</dbReference>
<evidence type="ECO:0000259" key="6">
    <source>
        <dbReference type="PROSITE" id="PS51194"/>
    </source>
</evidence>
<dbReference type="Pfam" id="PF00270">
    <property type="entry name" value="DEAD"/>
    <property type="match status" value="1"/>
</dbReference>
<dbReference type="GO" id="GO:0016787">
    <property type="term" value="F:hydrolase activity"/>
    <property type="evidence" value="ECO:0007669"/>
    <property type="project" value="UniProtKB-KW"/>
</dbReference>
<evidence type="ECO:0000313" key="7">
    <source>
        <dbReference type="EMBL" id="RIT29518.1"/>
    </source>
</evidence>
<dbReference type="Proteomes" id="UP000284557">
    <property type="component" value="Unassembled WGS sequence"/>
</dbReference>
<keyword evidence="3" id="KW-0347">Helicase</keyword>
<feature type="domain" description="Helicase ATP-binding" evidence="5">
    <location>
        <begin position="296"/>
        <end position="470"/>
    </location>
</feature>
<dbReference type="Gene3D" id="3.40.50.300">
    <property type="entry name" value="P-loop containing nucleotide triphosphate hydrolases"/>
    <property type="match status" value="2"/>
</dbReference>